<dbReference type="AlphaFoldDB" id="A0A7R9ZNC9"/>
<name>A0A7R9ZNC9_9STRA</name>
<evidence type="ECO:0000256" key="2">
    <source>
        <dbReference type="SAM" id="MobiDB-lite"/>
    </source>
</evidence>
<keyword evidence="1" id="KW-0802">TPR repeat</keyword>
<evidence type="ECO:0000256" key="1">
    <source>
        <dbReference type="PROSITE-ProRule" id="PRU00339"/>
    </source>
</evidence>
<dbReference type="InterPro" id="IPR019734">
    <property type="entry name" value="TPR_rpt"/>
</dbReference>
<feature type="compositionally biased region" description="Low complexity" evidence="2">
    <location>
        <begin position="96"/>
        <end position="118"/>
    </location>
</feature>
<dbReference type="InterPro" id="IPR011990">
    <property type="entry name" value="TPR-like_helical_dom_sf"/>
</dbReference>
<feature type="repeat" description="TPR" evidence="1">
    <location>
        <begin position="9"/>
        <end position="42"/>
    </location>
</feature>
<dbReference type="EMBL" id="HBEF01010616">
    <property type="protein sequence ID" value="CAD8334579.1"/>
    <property type="molecule type" value="Transcribed_RNA"/>
</dbReference>
<evidence type="ECO:0008006" key="4">
    <source>
        <dbReference type="Google" id="ProtNLM"/>
    </source>
</evidence>
<evidence type="ECO:0000313" key="3">
    <source>
        <dbReference type="EMBL" id="CAD8334579.1"/>
    </source>
</evidence>
<dbReference type="SUPFAM" id="SSF48452">
    <property type="entry name" value="TPR-like"/>
    <property type="match status" value="1"/>
</dbReference>
<dbReference type="Gene3D" id="1.25.40.10">
    <property type="entry name" value="Tetratricopeptide repeat domain"/>
    <property type="match status" value="1"/>
</dbReference>
<reference evidence="3" key="1">
    <citation type="submission" date="2021-01" db="EMBL/GenBank/DDBJ databases">
        <authorList>
            <person name="Corre E."/>
            <person name="Pelletier E."/>
            <person name="Niang G."/>
            <person name="Scheremetjew M."/>
            <person name="Finn R."/>
            <person name="Kale V."/>
            <person name="Holt S."/>
            <person name="Cochrane G."/>
            <person name="Meng A."/>
            <person name="Brown T."/>
            <person name="Cohen L."/>
        </authorList>
    </citation>
    <scope>NUCLEOTIDE SEQUENCE</scope>
    <source>
        <strain evidence="3">CCMP3328</strain>
    </source>
</reference>
<accession>A0A7R9ZNC9</accession>
<protein>
    <recommendedName>
        <fullName evidence="4">Kinesin light chain</fullName>
    </recommendedName>
</protein>
<proteinExistence type="predicted"/>
<dbReference type="PROSITE" id="PS50005">
    <property type="entry name" value="TPR"/>
    <property type="match status" value="1"/>
</dbReference>
<organism evidence="3">
    <name type="scientific">Craspedostauros australis</name>
    <dbReference type="NCBI Taxonomy" id="1486917"/>
    <lineage>
        <taxon>Eukaryota</taxon>
        <taxon>Sar</taxon>
        <taxon>Stramenopiles</taxon>
        <taxon>Ochrophyta</taxon>
        <taxon>Bacillariophyta</taxon>
        <taxon>Bacillariophyceae</taxon>
        <taxon>Bacillariophycidae</taxon>
        <taxon>Naviculales</taxon>
        <taxon>Naviculaceae</taxon>
        <taxon>Craspedostauros</taxon>
    </lineage>
</organism>
<sequence>MGHDHPRVIATLDNLGYSYSKGKNYQQALSCYREMLTAQISNNNNTFTQECCVTLQKQNYMHIKLRDIDGAIDHTKRALAMLYATANQEQQQQHGSSAFSSASSTTTASTTSSNSNSNPVLETTEQILSDLLLKRIKKQRSKKGCGKGCF</sequence>
<gene>
    <name evidence="3" type="ORF">CAUS1442_LOCUS6684</name>
</gene>
<feature type="region of interest" description="Disordered" evidence="2">
    <location>
        <begin position="92"/>
        <end position="120"/>
    </location>
</feature>